<dbReference type="AlphaFoldDB" id="A0A7E6E8X9"/>
<proteinExistence type="predicted"/>
<evidence type="ECO:0000313" key="2">
    <source>
        <dbReference type="RefSeq" id="XP_035887744.1"/>
    </source>
</evidence>
<keyword evidence="1" id="KW-1185">Reference proteome</keyword>
<dbReference type="InParanoid" id="A0A7E6E8X9"/>
<name>A0A7E6E8X9_9CHIR</name>
<dbReference type="CTD" id="103350686"/>
<accession>A0A7E6E8X9</accession>
<gene>
    <name evidence="2" type="primary">C8H4orf51</name>
</gene>
<dbReference type="RefSeq" id="XP_035887744.1">
    <property type="nucleotide sequence ID" value="XM_036031851.1"/>
</dbReference>
<dbReference type="InterPro" id="IPR031708">
    <property type="entry name" value="DUF4722"/>
</dbReference>
<reference evidence="2" key="1">
    <citation type="submission" date="2025-08" db="UniProtKB">
        <authorList>
            <consortium name="RefSeq"/>
        </authorList>
    </citation>
    <scope>IDENTIFICATION</scope>
    <source>
        <tissue evidence="2">Muscle</tissue>
    </source>
</reference>
<protein>
    <submittedName>
        <fullName evidence="2">Uncharacterized protein C4orf51 homolog</fullName>
    </submittedName>
</protein>
<sequence length="121" mass="13548">MQPNREWKGLRSNTVSSPLFPLCLHAGLLPHLTSPCSKSLDVRHRVAHQVLWGDFSPVPPSHGKSYVRMKRPAFENPMKYGRQRTVILRRPPVPCNSASKGGSSEDSDAEQYYVYSLGGPF</sequence>
<dbReference type="Pfam" id="PF15849">
    <property type="entry name" value="DUF4722"/>
    <property type="match status" value="1"/>
</dbReference>
<dbReference type="Proteomes" id="UP000504628">
    <property type="component" value="Chromosome 8"/>
</dbReference>
<dbReference type="KEGG" id="pdic:118501927"/>
<organism evidence="1 2">
    <name type="scientific">Phyllostomus discolor</name>
    <name type="common">pale spear-nosed bat</name>
    <dbReference type="NCBI Taxonomy" id="89673"/>
    <lineage>
        <taxon>Eukaryota</taxon>
        <taxon>Metazoa</taxon>
        <taxon>Chordata</taxon>
        <taxon>Craniata</taxon>
        <taxon>Vertebrata</taxon>
        <taxon>Euteleostomi</taxon>
        <taxon>Mammalia</taxon>
        <taxon>Eutheria</taxon>
        <taxon>Laurasiatheria</taxon>
        <taxon>Chiroptera</taxon>
        <taxon>Yangochiroptera</taxon>
        <taxon>Phyllostomidae</taxon>
        <taxon>Phyllostominae</taxon>
        <taxon>Phyllostomus</taxon>
    </lineage>
</organism>
<evidence type="ECO:0000313" key="1">
    <source>
        <dbReference type="Proteomes" id="UP000504628"/>
    </source>
</evidence>
<dbReference type="OrthoDB" id="9972253at2759"/>
<dbReference type="GeneID" id="118501927"/>